<evidence type="ECO:0000313" key="2">
    <source>
        <dbReference type="EMBL" id="WGD42919.1"/>
    </source>
</evidence>
<accession>A0ABY8K3R7</accession>
<dbReference type="Proteomes" id="UP001216440">
    <property type="component" value="Chromosome"/>
</dbReference>
<feature type="chain" id="PRO_5047077203" evidence="1">
    <location>
        <begin position="28"/>
        <end position="92"/>
    </location>
</feature>
<dbReference type="RefSeq" id="WP_279335972.1">
    <property type="nucleotide sequence ID" value="NZ_CP121682.1"/>
</dbReference>
<name>A0ABY8K3R7_9ACTN</name>
<keyword evidence="1" id="KW-0732">Signal</keyword>
<proteinExistence type="predicted"/>
<evidence type="ECO:0000256" key="1">
    <source>
        <dbReference type="SAM" id="SignalP"/>
    </source>
</evidence>
<sequence>MFKSKKIAAAAGVLGGFVLIGAGAVQAFGAEGPDSCTKDSEGVVRCVQANNQKITTDESGKVHFVNESKQSCSGEGAEVSCVSSASFPGKKS</sequence>
<reference evidence="2 3" key="1">
    <citation type="submission" date="2023-03" db="EMBL/GenBank/DDBJ databases">
        <authorList>
            <person name="Mo P."/>
        </authorList>
    </citation>
    <scope>NUCLEOTIDE SEQUENCE [LARGE SCALE GENOMIC DNA]</scope>
    <source>
        <strain evidence="2 3">HUAS 5</strain>
    </source>
</reference>
<gene>
    <name evidence="2" type="ORF">PYS65_23800</name>
</gene>
<protein>
    <submittedName>
        <fullName evidence="2">Uncharacterized protein</fullName>
    </submittedName>
</protein>
<keyword evidence="3" id="KW-1185">Reference proteome</keyword>
<organism evidence="2 3">
    <name type="scientific">Streptomyces cathayae</name>
    <dbReference type="NCBI Taxonomy" id="3031124"/>
    <lineage>
        <taxon>Bacteria</taxon>
        <taxon>Bacillati</taxon>
        <taxon>Actinomycetota</taxon>
        <taxon>Actinomycetes</taxon>
        <taxon>Kitasatosporales</taxon>
        <taxon>Streptomycetaceae</taxon>
        <taxon>Streptomyces</taxon>
    </lineage>
</organism>
<feature type="signal peptide" evidence="1">
    <location>
        <begin position="1"/>
        <end position="27"/>
    </location>
</feature>
<evidence type="ECO:0000313" key="3">
    <source>
        <dbReference type="Proteomes" id="UP001216440"/>
    </source>
</evidence>
<dbReference type="EMBL" id="CP121682">
    <property type="protein sequence ID" value="WGD42919.1"/>
    <property type="molecule type" value="Genomic_DNA"/>
</dbReference>